<keyword evidence="3" id="KW-1185">Reference proteome</keyword>
<feature type="transmembrane region" description="Helical" evidence="1">
    <location>
        <begin position="68"/>
        <end position="87"/>
    </location>
</feature>
<dbReference type="EMBL" id="JAHRIQ010040619">
    <property type="protein sequence ID" value="MEQ2234658.1"/>
    <property type="molecule type" value="Genomic_DNA"/>
</dbReference>
<keyword evidence="1" id="KW-0812">Transmembrane</keyword>
<comment type="caution">
    <text evidence="2">The sequence shown here is derived from an EMBL/GenBank/DDBJ whole genome shotgun (WGS) entry which is preliminary data.</text>
</comment>
<keyword evidence="1" id="KW-0472">Membrane</keyword>
<evidence type="ECO:0000313" key="3">
    <source>
        <dbReference type="Proteomes" id="UP001482620"/>
    </source>
</evidence>
<evidence type="ECO:0000313" key="2">
    <source>
        <dbReference type="EMBL" id="MEQ2234658.1"/>
    </source>
</evidence>
<sequence>MDLFFWGILDKRKPPNLCVSRQNLSQNTASFIQLCDSNEASMRRILDQLQDITATVEHIQKETTTRTMVGAAVAAFGALLAVAGASATNGVSVAVYGAAAVCGVAALLCFIIKQKLLEQPHVNKMIRLTEEFRLIVKQLKNSLERVKCSCGDLRRELVGAEAIKLIRLEINILEQFCITEKLRTFAVLQQAQVVERVFEGFRRMKTDLQTFYT</sequence>
<evidence type="ECO:0000256" key="1">
    <source>
        <dbReference type="SAM" id="Phobius"/>
    </source>
</evidence>
<name>A0ABV0TRZ6_9TELE</name>
<accession>A0ABV0TRZ6</accession>
<keyword evidence="1" id="KW-1133">Transmembrane helix</keyword>
<organism evidence="2 3">
    <name type="scientific">Ilyodon furcidens</name>
    <name type="common">goldbreast splitfin</name>
    <dbReference type="NCBI Taxonomy" id="33524"/>
    <lineage>
        <taxon>Eukaryota</taxon>
        <taxon>Metazoa</taxon>
        <taxon>Chordata</taxon>
        <taxon>Craniata</taxon>
        <taxon>Vertebrata</taxon>
        <taxon>Euteleostomi</taxon>
        <taxon>Actinopterygii</taxon>
        <taxon>Neopterygii</taxon>
        <taxon>Teleostei</taxon>
        <taxon>Neoteleostei</taxon>
        <taxon>Acanthomorphata</taxon>
        <taxon>Ovalentaria</taxon>
        <taxon>Atherinomorphae</taxon>
        <taxon>Cyprinodontiformes</taxon>
        <taxon>Goodeidae</taxon>
        <taxon>Ilyodon</taxon>
    </lineage>
</organism>
<reference evidence="2 3" key="1">
    <citation type="submission" date="2021-06" db="EMBL/GenBank/DDBJ databases">
        <authorList>
            <person name="Palmer J.M."/>
        </authorList>
    </citation>
    <scope>NUCLEOTIDE SEQUENCE [LARGE SCALE GENOMIC DNA]</scope>
    <source>
        <strain evidence="3">if_2019</strain>
        <tissue evidence="2">Muscle</tissue>
    </source>
</reference>
<protein>
    <submittedName>
        <fullName evidence="2">Uncharacterized protein</fullName>
    </submittedName>
</protein>
<dbReference type="Proteomes" id="UP001482620">
    <property type="component" value="Unassembled WGS sequence"/>
</dbReference>
<proteinExistence type="predicted"/>
<gene>
    <name evidence="2" type="ORF">ILYODFUR_033776</name>
</gene>
<feature type="transmembrane region" description="Helical" evidence="1">
    <location>
        <begin position="93"/>
        <end position="112"/>
    </location>
</feature>